<name>A0A8R7PWR6_TRIUA</name>
<organism evidence="1 2">
    <name type="scientific">Triticum urartu</name>
    <name type="common">Red wild einkorn</name>
    <name type="synonym">Crithodium urartu</name>
    <dbReference type="NCBI Taxonomy" id="4572"/>
    <lineage>
        <taxon>Eukaryota</taxon>
        <taxon>Viridiplantae</taxon>
        <taxon>Streptophyta</taxon>
        <taxon>Embryophyta</taxon>
        <taxon>Tracheophyta</taxon>
        <taxon>Spermatophyta</taxon>
        <taxon>Magnoliopsida</taxon>
        <taxon>Liliopsida</taxon>
        <taxon>Poales</taxon>
        <taxon>Poaceae</taxon>
        <taxon>BOP clade</taxon>
        <taxon>Pooideae</taxon>
        <taxon>Triticodae</taxon>
        <taxon>Triticeae</taxon>
        <taxon>Triticinae</taxon>
        <taxon>Triticum</taxon>
    </lineage>
</organism>
<dbReference type="AlphaFoldDB" id="A0A8R7PWR6"/>
<sequence>MDRLNAGCSFYPNSCIDAPVKVSPPTNHPYLLPHHFATASQLPTSRSIFYKHACNHIRCCPLEAITATKSSTLGLLLDKCMST</sequence>
<evidence type="ECO:0000313" key="2">
    <source>
        <dbReference type="Proteomes" id="UP000015106"/>
    </source>
</evidence>
<reference evidence="1" key="3">
    <citation type="submission" date="2022-06" db="UniProtKB">
        <authorList>
            <consortium name="EnsemblPlants"/>
        </authorList>
    </citation>
    <scope>IDENTIFICATION</scope>
</reference>
<dbReference type="EnsemblPlants" id="TuG1812G0300004823.01.T02">
    <property type="protein sequence ID" value="TuG1812G0300004823.01.T02.cds410041"/>
    <property type="gene ID" value="TuG1812G0300004823.01"/>
</dbReference>
<evidence type="ECO:0000313" key="1">
    <source>
        <dbReference type="EnsemblPlants" id="TuG1812G0300004823.01.T01.cds410043"/>
    </source>
</evidence>
<reference evidence="2" key="1">
    <citation type="journal article" date="2013" name="Nature">
        <title>Draft genome of the wheat A-genome progenitor Triticum urartu.</title>
        <authorList>
            <person name="Ling H.Q."/>
            <person name="Zhao S."/>
            <person name="Liu D."/>
            <person name="Wang J."/>
            <person name="Sun H."/>
            <person name="Zhang C."/>
            <person name="Fan H."/>
            <person name="Li D."/>
            <person name="Dong L."/>
            <person name="Tao Y."/>
            <person name="Gao C."/>
            <person name="Wu H."/>
            <person name="Li Y."/>
            <person name="Cui Y."/>
            <person name="Guo X."/>
            <person name="Zheng S."/>
            <person name="Wang B."/>
            <person name="Yu K."/>
            <person name="Liang Q."/>
            <person name="Yang W."/>
            <person name="Lou X."/>
            <person name="Chen J."/>
            <person name="Feng M."/>
            <person name="Jian J."/>
            <person name="Zhang X."/>
            <person name="Luo G."/>
            <person name="Jiang Y."/>
            <person name="Liu J."/>
            <person name="Wang Z."/>
            <person name="Sha Y."/>
            <person name="Zhang B."/>
            <person name="Wu H."/>
            <person name="Tang D."/>
            <person name="Shen Q."/>
            <person name="Xue P."/>
            <person name="Zou S."/>
            <person name="Wang X."/>
            <person name="Liu X."/>
            <person name="Wang F."/>
            <person name="Yang Y."/>
            <person name="An X."/>
            <person name="Dong Z."/>
            <person name="Zhang K."/>
            <person name="Zhang X."/>
            <person name="Luo M.C."/>
            <person name="Dvorak J."/>
            <person name="Tong Y."/>
            <person name="Wang J."/>
            <person name="Yang H."/>
            <person name="Li Z."/>
            <person name="Wang D."/>
            <person name="Zhang A."/>
            <person name="Wang J."/>
        </authorList>
    </citation>
    <scope>NUCLEOTIDE SEQUENCE</scope>
    <source>
        <strain evidence="2">cv. G1812</strain>
    </source>
</reference>
<dbReference type="Proteomes" id="UP000015106">
    <property type="component" value="Chromosome 3"/>
</dbReference>
<keyword evidence="2" id="KW-1185">Reference proteome</keyword>
<dbReference type="Gramene" id="TuG1812G0300004823.01.T02">
    <property type="protein sequence ID" value="TuG1812G0300004823.01.T02.cds410041"/>
    <property type="gene ID" value="TuG1812G0300004823.01"/>
</dbReference>
<accession>A0A8R7PWR6</accession>
<protein>
    <submittedName>
        <fullName evidence="1">Uncharacterized protein</fullName>
    </submittedName>
</protein>
<reference evidence="1" key="2">
    <citation type="submission" date="2018-03" db="EMBL/GenBank/DDBJ databases">
        <title>The Triticum urartu genome reveals the dynamic nature of wheat genome evolution.</title>
        <authorList>
            <person name="Ling H."/>
            <person name="Ma B."/>
            <person name="Shi X."/>
            <person name="Liu H."/>
            <person name="Dong L."/>
            <person name="Sun H."/>
            <person name="Cao Y."/>
            <person name="Gao Q."/>
            <person name="Zheng S."/>
            <person name="Li Y."/>
            <person name="Yu Y."/>
            <person name="Du H."/>
            <person name="Qi M."/>
            <person name="Li Y."/>
            <person name="Yu H."/>
            <person name="Cui Y."/>
            <person name="Wang N."/>
            <person name="Chen C."/>
            <person name="Wu H."/>
            <person name="Zhao Y."/>
            <person name="Zhang J."/>
            <person name="Li Y."/>
            <person name="Zhou W."/>
            <person name="Zhang B."/>
            <person name="Hu W."/>
            <person name="Eijk M."/>
            <person name="Tang J."/>
            <person name="Witsenboer H."/>
            <person name="Zhao S."/>
            <person name="Li Z."/>
            <person name="Zhang A."/>
            <person name="Wang D."/>
            <person name="Liang C."/>
        </authorList>
    </citation>
    <scope>NUCLEOTIDE SEQUENCE [LARGE SCALE GENOMIC DNA]</scope>
    <source>
        <strain evidence="1">cv. G1812</strain>
    </source>
</reference>
<dbReference type="EnsemblPlants" id="TuG1812G0300004823.01.T01">
    <property type="protein sequence ID" value="TuG1812G0300004823.01.T01.cds410043"/>
    <property type="gene ID" value="TuG1812G0300004823.01"/>
</dbReference>
<dbReference type="Gramene" id="TuG1812G0300004823.01.T01">
    <property type="protein sequence ID" value="TuG1812G0300004823.01.T01.cds410043"/>
    <property type="gene ID" value="TuG1812G0300004823.01"/>
</dbReference>
<proteinExistence type="predicted"/>